<gene>
    <name evidence="2" type="ORF">FCALED_LOCUS11705</name>
</gene>
<feature type="transmembrane region" description="Helical" evidence="1">
    <location>
        <begin position="117"/>
        <end position="137"/>
    </location>
</feature>
<keyword evidence="1" id="KW-0472">Membrane</keyword>
<keyword evidence="3" id="KW-1185">Reference proteome</keyword>
<name>A0A9N9E8T9_9GLOM</name>
<evidence type="ECO:0000256" key="1">
    <source>
        <dbReference type="SAM" id="Phobius"/>
    </source>
</evidence>
<keyword evidence="1" id="KW-1133">Transmembrane helix</keyword>
<dbReference type="AlphaFoldDB" id="A0A9N9E8T9"/>
<evidence type="ECO:0000313" key="3">
    <source>
        <dbReference type="Proteomes" id="UP000789570"/>
    </source>
</evidence>
<organism evidence="2 3">
    <name type="scientific">Funneliformis caledonium</name>
    <dbReference type="NCBI Taxonomy" id="1117310"/>
    <lineage>
        <taxon>Eukaryota</taxon>
        <taxon>Fungi</taxon>
        <taxon>Fungi incertae sedis</taxon>
        <taxon>Mucoromycota</taxon>
        <taxon>Glomeromycotina</taxon>
        <taxon>Glomeromycetes</taxon>
        <taxon>Glomerales</taxon>
        <taxon>Glomeraceae</taxon>
        <taxon>Funneliformis</taxon>
    </lineage>
</organism>
<dbReference type="EMBL" id="CAJVPQ010005132">
    <property type="protein sequence ID" value="CAG8664494.1"/>
    <property type="molecule type" value="Genomic_DNA"/>
</dbReference>
<keyword evidence="1" id="KW-0812">Transmembrane</keyword>
<proteinExistence type="predicted"/>
<dbReference type="Proteomes" id="UP000789570">
    <property type="component" value="Unassembled WGS sequence"/>
</dbReference>
<comment type="caution">
    <text evidence="2">The sequence shown here is derived from an EMBL/GenBank/DDBJ whole genome shotgun (WGS) entry which is preliminary data.</text>
</comment>
<sequence>ESSRVTSSGFTLDVLKSARNPGFYDPWSRNDDITFHYQEYFGLFRAKLDWTLLRGFEVVNRWIGNHDYKASDHKYLMVEIKFDDLQSMLNGKDKEIWKKRRIYWDKMTGDHNGFGRIVKLMSFVGIISIGVLTMRLMKK</sequence>
<reference evidence="2" key="1">
    <citation type="submission" date="2021-06" db="EMBL/GenBank/DDBJ databases">
        <authorList>
            <person name="Kallberg Y."/>
            <person name="Tangrot J."/>
            <person name="Rosling A."/>
        </authorList>
    </citation>
    <scope>NUCLEOTIDE SEQUENCE</scope>
    <source>
        <strain evidence="2">UK204</strain>
    </source>
</reference>
<accession>A0A9N9E8T9</accession>
<protein>
    <submittedName>
        <fullName evidence="2">370_t:CDS:1</fullName>
    </submittedName>
</protein>
<feature type="non-terminal residue" evidence="2">
    <location>
        <position position="1"/>
    </location>
</feature>
<dbReference type="OrthoDB" id="200415at2759"/>
<evidence type="ECO:0000313" key="2">
    <source>
        <dbReference type="EMBL" id="CAG8664494.1"/>
    </source>
</evidence>